<evidence type="ECO:0000313" key="2">
    <source>
        <dbReference type="EMBL" id="BAS83294.1"/>
    </source>
</evidence>
<evidence type="ECO:0000313" key="3">
    <source>
        <dbReference type="Proteomes" id="UP000059680"/>
    </source>
</evidence>
<evidence type="ECO:0000256" key="1">
    <source>
        <dbReference type="SAM" id="Phobius"/>
    </source>
</evidence>
<reference evidence="2 3" key="2">
    <citation type="journal article" date="2013" name="Plant Cell Physiol.">
        <title>Rice Annotation Project Database (RAP-DB): an integrative and interactive database for rice genomics.</title>
        <authorList>
            <person name="Sakai H."/>
            <person name="Lee S.S."/>
            <person name="Tanaka T."/>
            <person name="Numa H."/>
            <person name="Kim J."/>
            <person name="Kawahara Y."/>
            <person name="Wakimoto H."/>
            <person name="Yang C.C."/>
            <person name="Iwamoto M."/>
            <person name="Abe T."/>
            <person name="Yamada Y."/>
            <person name="Muto A."/>
            <person name="Inokuchi H."/>
            <person name="Ikemura T."/>
            <person name="Matsumoto T."/>
            <person name="Sasaki T."/>
            <person name="Itoh T."/>
        </authorList>
    </citation>
    <scope>NUCLEOTIDE SEQUENCE [LARGE SCALE GENOMIC DNA]</scope>
    <source>
        <strain evidence="3">cv. Nipponbare</strain>
    </source>
</reference>
<accession>A0A0P0VVG7</accession>
<keyword evidence="3" id="KW-1185">Reference proteome</keyword>
<reference evidence="2 3" key="3">
    <citation type="journal article" date="2013" name="Rice">
        <title>Improvement of the Oryza sativa Nipponbare reference genome using next generation sequence and optical map data.</title>
        <authorList>
            <person name="Kawahara Y."/>
            <person name="de la Bastide M."/>
            <person name="Hamilton J.P."/>
            <person name="Kanamori H."/>
            <person name="McCombie W.R."/>
            <person name="Ouyang S."/>
            <person name="Schwartz D.C."/>
            <person name="Tanaka T."/>
            <person name="Wu J."/>
            <person name="Zhou S."/>
            <person name="Childs K.L."/>
            <person name="Davidson R.M."/>
            <person name="Lin H."/>
            <person name="Quesada-Ocampo L."/>
            <person name="Vaillancourt B."/>
            <person name="Sakai H."/>
            <person name="Lee S.S."/>
            <person name="Kim J."/>
            <person name="Numa H."/>
            <person name="Itoh T."/>
            <person name="Buell C.R."/>
            <person name="Matsumoto T."/>
        </authorList>
    </citation>
    <scope>NUCLEOTIDE SEQUENCE [LARGE SCALE GENOMIC DNA]</scope>
    <source>
        <strain evidence="3">cv. Nipponbare</strain>
    </source>
</reference>
<keyword evidence="1" id="KW-0472">Membrane</keyword>
<keyword evidence="1" id="KW-1133">Transmembrane helix</keyword>
<dbReference type="AlphaFoldDB" id="A0A0P0VVG7"/>
<keyword evidence="1" id="KW-0812">Transmembrane</keyword>
<dbReference type="InParanoid" id="A0A0P0VVG7"/>
<dbReference type="Proteomes" id="UP000059680">
    <property type="component" value="Chromosome 3"/>
</dbReference>
<name>A0A0P0VVG7_ORYSJ</name>
<sequence>SRIAIGAYKRSTTLISSTVIGDTFVSLLAEANGSEVGSKEHEVSSFTTIFLVSCSIFGFLGVAQVFESSPLCLLF</sequence>
<dbReference type="EMBL" id="AP014959">
    <property type="protein sequence ID" value="BAS83294.1"/>
    <property type="molecule type" value="Genomic_DNA"/>
</dbReference>
<dbReference type="PaxDb" id="39947-A0A0P0VVG7"/>
<gene>
    <name evidence="2" type="ordered locus">Os03g0251950</name>
    <name evidence="2" type="ORF">OSNPB_030251950</name>
</gene>
<proteinExistence type="predicted"/>
<feature type="non-terminal residue" evidence="2">
    <location>
        <position position="1"/>
    </location>
</feature>
<reference evidence="3" key="1">
    <citation type="journal article" date="2005" name="Nature">
        <title>The map-based sequence of the rice genome.</title>
        <authorList>
            <consortium name="International rice genome sequencing project (IRGSP)"/>
            <person name="Matsumoto T."/>
            <person name="Wu J."/>
            <person name="Kanamori H."/>
            <person name="Katayose Y."/>
            <person name="Fujisawa M."/>
            <person name="Namiki N."/>
            <person name="Mizuno H."/>
            <person name="Yamamoto K."/>
            <person name="Antonio B.A."/>
            <person name="Baba T."/>
            <person name="Sakata K."/>
            <person name="Nagamura Y."/>
            <person name="Aoki H."/>
            <person name="Arikawa K."/>
            <person name="Arita K."/>
            <person name="Bito T."/>
            <person name="Chiden Y."/>
            <person name="Fujitsuka N."/>
            <person name="Fukunaka R."/>
            <person name="Hamada M."/>
            <person name="Harada C."/>
            <person name="Hayashi A."/>
            <person name="Hijishita S."/>
            <person name="Honda M."/>
            <person name="Hosokawa S."/>
            <person name="Ichikawa Y."/>
            <person name="Idonuma A."/>
            <person name="Iijima M."/>
            <person name="Ikeda M."/>
            <person name="Ikeno M."/>
            <person name="Ito K."/>
            <person name="Ito S."/>
            <person name="Ito T."/>
            <person name="Ito Y."/>
            <person name="Ito Y."/>
            <person name="Iwabuchi A."/>
            <person name="Kamiya K."/>
            <person name="Karasawa W."/>
            <person name="Kurita K."/>
            <person name="Katagiri S."/>
            <person name="Kikuta A."/>
            <person name="Kobayashi H."/>
            <person name="Kobayashi N."/>
            <person name="Machita K."/>
            <person name="Maehara T."/>
            <person name="Masukawa M."/>
            <person name="Mizubayashi T."/>
            <person name="Mukai Y."/>
            <person name="Nagasaki H."/>
            <person name="Nagata Y."/>
            <person name="Naito S."/>
            <person name="Nakashima M."/>
            <person name="Nakama Y."/>
            <person name="Nakamichi Y."/>
            <person name="Nakamura M."/>
            <person name="Meguro A."/>
            <person name="Negishi M."/>
            <person name="Ohta I."/>
            <person name="Ohta T."/>
            <person name="Okamoto M."/>
            <person name="Ono N."/>
            <person name="Saji S."/>
            <person name="Sakaguchi M."/>
            <person name="Sakai K."/>
            <person name="Shibata M."/>
            <person name="Shimokawa T."/>
            <person name="Song J."/>
            <person name="Takazaki Y."/>
            <person name="Terasawa K."/>
            <person name="Tsugane M."/>
            <person name="Tsuji K."/>
            <person name="Ueda S."/>
            <person name="Waki K."/>
            <person name="Yamagata H."/>
            <person name="Yamamoto M."/>
            <person name="Yamamoto S."/>
            <person name="Yamane H."/>
            <person name="Yoshiki S."/>
            <person name="Yoshihara R."/>
            <person name="Yukawa K."/>
            <person name="Zhong H."/>
            <person name="Yano M."/>
            <person name="Yuan Q."/>
            <person name="Ouyang S."/>
            <person name="Liu J."/>
            <person name="Jones K.M."/>
            <person name="Gansberger K."/>
            <person name="Moffat K."/>
            <person name="Hill J."/>
            <person name="Bera J."/>
            <person name="Fadrosh D."/>
            <person name="Jin S."/>
            <person name="Johri S."/>
            <person name="Kim M."/>
            <person name="Overton L."/>
            <person name="Reardon M."/>
            <person name="Tsitrin T."/>
            <person name="Vuong H."/>
            <person name="Weaver B."/>
            <person name="Ciecko A."/>
            <person name="Tallon L."/>
            <person name="Jackson J."/>
            <person name="Pai G."/>
            <person name="Aken S.V."/>
            <person name="Utterback T."/>
            <person name="Reidmuller S."/>
            <person name="Feldblyum T."/>
            <person name="Hsiao J."/>
            <person name="Zismann V."/>
            <person name="Iobst S."/>
            <person name="de Vazeille A.R."/>
            <person name="Buell C.R."/>
            <person name="Ying K."/>
            <person name="Li Y."/>
            <person name="Lu T."/>
            <person name="Huang Y."/>
            <person name="Zhao Q."/>
            <person name="Feng Q."/>
            <person name="Zhang L."/>
            <person name="Zhu J."/>
            <person name="Weng Q."/>
            <person name="Mu J."/>
            <person name="Lu Y."/>
            <person name="Fan D."/>
            <person name="Liu Y."/>
            <person name="Guan J."/>
            <person name="Zhang Y."/>
            <person name="Yu S."/>
            <person name="Liu X."/>
            <person name="Zhang Y."/>
            <person name="Hong G."/>
            <person name="Han B."/>
            <person name="Choisne N."/>
            <person name="Demange N."/>
            <person name="Orjeda G."/>
            <person name="Samain S."/>
            <person name="Cattolico L."/>
            <person name="Pelletier E."/>
            <person name="Couloux A."/>
            <person name="Segurens B."/>
            <person name="Wincker P."/>
            <person name="D'Hont A."/>
            <person name="Scarpelli C."/>
            <person name="Weissenbach J."/>
            <person name="Salanoubat M."/>
            <person name="Quetier F."/>
            <person name="Yu Y."/>
            <person name="Kim H.R."/>
            <person name="Rambo T."/>
            <person name="Currie J."/>
            <person name="Collura K."/>
            <person name="Luo M."/>
            <person name="Yang T."/>
            <person name="Ammiraju J.S.S."/>
            <person name="Engler F."/>
            <person name="Soderlund C."/>
            <person name="Wing R.A."/>
            <person name="Palmer L.E."/>
            <person name="de la Bastide M."/>
            <person name="Spiegel L."/>
            <person name="Nascimento L."/>
            <person name="Zutavern T."/>
            <person name="O'Shaughnessy A."/>
            <person name="Dike S."/>
            <person name="Dedhia N."/>
            <person name="Preston R."/>
            <person name="Balija V."/>
            <person name="McCombie W.R."/>
            <person name="Chow T."/>
            <person name="Chen H."/>
            <person name="Chung M."/>
            <person name="Chen C."/>
            <person name="Shaw J."/>
            <person name="Wu H."/>
            <person name="Hsiao K."/>
            <person name="Chao Y."/>
            <person name="Chu M."/>
            <person name="Cheng C."/>
            <person name="Hour A."/>
            <person name="Lee P."/>
            <person name="Lin S."/>
            <person name="Lin Y."/>
            <person name="Liou J."/>
            <person name="Liu S."/>
            <person name="Hsing Y."/>
            <person name="Raghuvanshi S."/>
            <person name="Mohanty A."/>
            <person name="Bharti A.K."/>
            <person name="Gaur A."/>
            <person name="Gupta V."/>
            <person name="Kumar D."/>
            <person name="Ravi V."/>
            <person name="Vij S."/>
            <person name="Kapur A."/>
            <person name="Khurana P."/>
            <person name="Khurana P."/>
            <person name="Khurana J.P."/>
            <person name="Tyagi A.K."/>
            <person name="Gaikwad K."/>
            <person name="Singh A."/>
            <person name="Dalal V."/>
            <person name="Srivastava S."/>
            <person name="Dixit A."/>
            <person name="Pal A.K."/>
            <person name="Ghazi I.A."/>
            <person name="Yadav M."/>
            <person name="Pandit A."/>
            <person name="Bhargava A."/>
            <person name="Sureshbabu K."/>
            <person name="Batra K."/>
            <person name="Sharma T.R."/>
            <person name="Mohapatra T."/>
            <person name="Singh N.K."/>
            <person name="Messing J."/>
            <person name="Nelson A.B."/>
            <person name="Fuks G."/>
            <person name="Kavchok S."/>
            <person name="Keizer G."/>
            <person name="Linton E."/>
            <person name="Llaca V."/>
            <person name="Song R."/>
            <person name="Tanyolac B."/>
            <person name="Young S."/>
            <person name="Ho-Il K."/>
            <person name="Hahn J.H."/>
            <person name="Sangsakoo G."/>
            <person name="Vanavichit A."/>
            <person name="de Mattos Luiz.A.T."/>
            <person name="Zimmer P.D."/>
            <person name="Malone G."/>
            <person name="Dellagostin O."/>
            <person name="de Oliveira A.C."/>
            <person name="Bevan M."/>
            <person name="Bancroft I."/>
            <person name="Minx P."/>
            <person name="Cordum H."/>
            <person name="Wilson R."/>
            <person name="Cheng Z."/>
            <person name="Jin W."/>
            <person name="Jiang J."/>
            <person name="Leong S.A."/>
            <person name="Iwama H."/>
            <person name="Gojobori T."/>
            <person name="Itoh T."/>
            <person name="Niimura Y."/>
            <person name="Fujii Y."/>
            <person name="Habara T."/>
            <person name="Sakai H."/>
            <person name="Sato Y."/>
            <person name="Wilson G."/>
            <person name="Kumar K."/>
            <person name="McCouch S."/>
            <person name="Juretic N."/>
            <person name="Hoen D."/>
            <person name="Wright S."/>
            <person name="Bruskiewich R."/>
            <person name="Bureau T."/>
            <person name="Miyao A."/>
            <person name="Hirochika H."/>
            <person name="Nishikawa T."/>
            <person name="Kadowaki K."/>
            <person name="Sugiura M."/>
            <person name="Burr B."/>
            <person name="Sasaki T."/>
        </authorList>
    </citation>
    <scope>NUCLEOTIDE SEQUENCE [LARGE SCALE GENOMIC DNA]</scope>
    <source>
        <strain evidence="3">cv. Nipponbare</strain>
    </source>
</reference>
<dbReference type="Gramene" id="Os03t0251950-00">
    <property type="protein sequence ID" value="Os03t0251950-00"/>
    <property type="gene ID" value="Os03g0251950"/>
</dbReference>
<organism evidence="2 3">
    <name type="scientific">Oryza sativa subsp. japonica</name>
    <name type="common">Rice</name>
    <dbReference type="NCBI Taxonomy" id="39947"/>
    <lineage>
        <taxon>Eukaryota</taxon>
        <taxon>Viridiplantae</taxon>
        <taxon>Streptophyta</taxon>
        <taxon>Embryophyta</taxon>
        <taxon>Tracheophyta</taxon>
        <taxon>Spermatophyta</taxon>
        <taxon>Magnoliopsida</taxon>
        <taxon>Liliopsida</taxon>
        <taxon>Poales</taxon>
        <taxon>Poaceae</taxon>
        <taxon>BOP clade</taxon>
        <taxon>Oryzoideae</taxon>
        <taxon>Oryzeae</taxon>
        <taxon>Oryzinae</taxon>
        <taxon>Oryza</taxon>
        <taxon>Oryza sativa</taxon>
    </lineage>
</organism>
<feature type="transmembrane region" description="Helical" evidence="1">
    <location>
        <begin position="46"/>
        <end position="66"/>
    </location>
</feature>
<protein>
    <submittedName>
        <fullName evidence="2">Os03g0251950 protein</fullName>
    </submittedName>
</protein>